<protein>
    <submittedName>
        <fullName evidence="1">Uncharacterized protein</fullName>
    </submittedName>
</protein>
<dbReference type="EMBL" id="UINC01089500">
    <property type="protein sequence ID" value="SVC40651.1"/>
    <property type="molecule type" value="Genomic_DNA"/>
</dbReference>
<feature type="non-terminal residue" evidence="1">
    <location>
        <position position="1"/>
    </location>
</feature>
<organism evidence="1">
    <name type="scientific">marine metagenome</name>
    <dbReference type="NCBI Taxonomy" id="408172"/>
    <lineage>
        <taxon>unclassified sequences</taxon>
        <taxon>metagenomes</taxon>
        <taxon>ecological metagenomes</taxon>
    </lineage>
</organism>
<sequence length="66" mass="7094">LVGAGLMFVLMHGEVSADDYNKVKCEIFESDSSATSPSHFTYCKIKDLTCVSAAGGRLNCVKTFIS</sequence>
<reference evidence="1" key="1">
    <citation type="submission" date="2018-05" db="EMBL/GenBank/DDBJ databases">
        <authorList>
            <person name="Lanie J.A."/>
            <person name="Ng W.-L."/>
            <person name="Kazmierczak K.M."/>
            <person name="Andrzejewski T.M."/>
            <person name="Davidsen T.M."/>
            <person name="Wayne K.J."/>
            <person name="Tettelin H."/>
            <person name="Glass J.I."/>
            <person name="Rusch D."/>
            <person name="Podicherti R."/>
            <person name="Tsui H.-C.T."/>
            <person name="Winkler M.E."/>
        </authorList>
    </citation>
    <scope>NUCLEOTIDE SEQUENCE</scope>
</reference>
<evidence type="ECO:0000313" key="1">
    <source>
        <dbReference type="EMBL" id="SVC40651.1"/>
    </source>
</evidence>
<dbReference type="AlphaFoldDB" id="A0A382M0H0"/>
<proteinExistence type="predicted"/>
<name>A0A382M0H0_9ZZZZ</name>
<gene>
    <name evidence="1" type="ORF">METZ01_LOCUS293505</name>
</gene>
<accession>A0A382M0H0</accession>